<keyword evidence="3" id="KW-0233">DNA recombination</keyword>
<comment type="caution">
    <text evidence="7">The sequence shown here is derived from an EMBL/GenBank/DDBJ whole genome shotgun (WGS) entry which is preliminary data.</text>
</comment>
<dbReference type="Gene3D" id="3.40.50.1390">
    <property type="entry name" value="Resolvase, N-terminal catalytic domain"/>
    <property type="match status" value="1"/>
</dbReference>
<evidence type="ECO:0000256" key="5">
    <source>
        <dbReference type="PROSITE-ProRule" id="PRU10137"/>
    </source>
</evidence>
<evidence type="ECO:0000256" key="2">
    <source>
        <dbReference type="ARBA" id="ARBA00023125"/>
    </source>
</evidence>
<name>A0A0D6PZL6_KOMEU</name>
<dbReference type="SUPFAM" id="SSF53041">
    <property type="entry name" value="Resolvase-like"/>
    <property type="match status" value="1"/>
</dbReference>
<dbReference type="GO" id="GO:0003677">
    <property type="term" value="F:DNA binding"/>
    <property type="evidence" value="ECO:0007669"/>
    <property type="project" value="UniProtKB-KW"/>
</dbReference>
<dbReference type="Pfam" id="PF00239">
    <property type="entry name" value="Resolvase"/>
    <property type="match status" value="1"/>
</dbReference>
<dbReference type="InterPro" id="IPR006118">
    <property type="entry name" value="Recombinase_CS"/>
</dbReference>
<dbReference type="GO" id="GO:0015074">
    <property type="term" value="P:DNA integration"/>
    <property type="evidence" value="ECO:0007669"/>
    <property type="project" value="UniProtKB-KW"/>
</dbReference>
<evidence type="ECO:0000313" key="8">
    <source>
        <dbReference type="Proteomes" id="UP000032675"/>
    </source>
</evidence>
<evidence type="ECO:0000259" key="6">
    <source>
        <dbReference type="PROSITE" id="PS51736"/>
    </source>
</evidence>
<dbReference type="AlphaFoldDB" id="A0A0D6PZL6"/>
<protein>
    <submittedName>
        <fullName evidence="7">DNA recombinase/resolvase</fullName>
    </submittedName>
</protein>
<dbReference type="SMART" id="SM00857">
    <property type="entry name" value="Resolvase"/>
    <property type="match status" value="1"/>
</dbReference>
<dbReference type="InterPro" id="IPR050639">
    <property type="entry name" value="SSR_resolvase"/>
</dbReference>
<dbReference type="GO" id="GO:0000150">
    <property type="term" value="F:DNA strand exchange activity"/>
    <property type="evidence" value="ECO:0007669"/>
    <property type="project" value="InterPro"/>
</dbReference>
<evidence type="ECO:0000256" key="4">
    <source>
        <dbReference type="PIRSR" id="PIRSR606118-50"/>
    </source>
</evidence>
<dbReference type="InterPro" id="IPR006119">
    <property type="entry name" value="Resolv_N"/>
</dbReference>
<keyword evidence="2" id="KW-0238">DNA-binding</keyword>
<dbReference type="Proteomes" id="UP000032675">
    <property type="component" value="Unassembled WGS sequence"/>
</dbReference>
<reference evidence="7 8" key="1">
    <citation type="submission" date="2012-11" db="EMBL/GenBank/DDBJ databases">
        <title>Whole genome sequence of Gluconacetobacter europaeus NBRC3261.</title>
        <authorList>
            <person name="Azuma Y."/>
            <person name="Higashiura N."/>
            <person name="Hirakawa H."/>
            <person name="Matsushita K."/>
        </authorList>
    </citation>
    <scope>NUCLEOTIDE SEQUENCE [LARGE SCALE GENOMIC DNA]</scope>
    <source>
        <strain evidence="7 8">NBRC 3261</strain>
    </source>
</reference>
<dbReference type="PROSITE" id="PS00397">
    <property type="entry name" value="RECOMBINASES_1"/>
    <property type="match status" value="1"/>
</dbReference>
<evidence type="ECO:0000313" key="7">
    <source>
        <dbReference type="EMBL" id="GAN96737.1"/>
    </source>
</evidence>
<dbReference type="Pfam" id="PF07508">
    <property type="entry name" value="Recombinase"/>
    <property type="match status" value="1"/>
</dbReference>
<feature type="domain" description="Resolvase/invertase-type recombinase catalytic" evidence="6">
    <location>
        <begin position="3"/>
        <end position="144"/>
    </location>
</feature>
<organism evidence="7 8">
    <name type="scientific">Komagataeibacter europaeus NBRC 3261</name>
    <dbReference type="NCBI Taxonomy" id="1234669"/>
    <lineage>
        <taxon>Bacteria</taxon>
        <taxon>Pseudomonadati</taxon>
        <taxon>Pseudomonadota</taxon>
        <taxon>Alphaproteobacteria</taxon>
        <taxon>Acetobacterales</taxon>
        <taxon>Acetobacteraceae</taxon>
        <taxon>Komagataeibacter</taxon>
    </lineage>
</organism>
<dbReference type="EMBL" id="BANI01000086">
    <property type="protein sequence ID" value="GAN96737.1"/>
    <property type="molecule type" value="Genomic_DNA"/>
</dbReference>
<feature type="active site" description="O-(5'-phospho-DNA)-serine intermediate" evidence="4 5">
    <location>
        <position position="11"/>
    </location>
</feature>
<gene>
    <name evidence="7" type="ORF">Geu3261_0093_020</name>
</gene>
<dbReference type="CDD" id="cd00338">
    <property type="entry name" value="Ser_Recombinase"/>
    <property type="match status" value="1"/>
</dbReference>
<dbReference type="PANTHER" id="PTHR30461:SF2">
    <property type="entry name" value="SERINE RECOMBINASE PINE-RELATED"/>
    <property type="match status" value="1"/>
</dbReference>
<dbReference type="RefSeq" id="WP_048851452.1">
    <property type="nucleotide sequence ID" value="NZ_BANI01000086.1"/>
</dbReference>
<sequence>MQKAVAYVRVSTAKQGKSGLGMDAQLAAIRHFAQAEGFSVVEVFTEVETGKGSDALAKRPQLRNALDKAKVMQCPVIVAKLDRLSRDVAFIAGLMVERVPFIVAELGKDADPFMLHIWAAMAEKERRMISERTKAALAAAKARGVILGGNRGGPAPDHAKGTAAIQAKAAAFKGQVGPIIADLHAKGLSLRAIATELMDMGIKTSRGSEKWTAAAVKRCLAPDQSAASA</sequence>
<dbReference type="PROSITE" id="PS51736">
    <property type="entry name" value="RECOMBINASES_3"/>
    <property type="match status" value="1"/>
</dbReference>
<evidence type="ECO:0000256" key="3">
    <source>
        <dbReference type="ARBA" id="ARBA00023172"/>
    </source>
</evidence>
<keyword evidence="1" id="KW-0229">DNA integration</keyword>
<dbReference type="InterPro" id="IPR036162">
    <property type="entry name" value="Resolvase-like_N_sf"/>
</dbReference>
<evidence type="ECO:0000256" key="1">
    <source>
        <dbReference type="ARBA" id="ARBA00022908"/>
    </source>
</evidence>
<proteinExistence type="predicted"/>
<accession>A0A0D6PZL6</accession>
<dbReference type="PANTHER" id="PTHR30461">
    <property type="entry name" value="DNA-INVERTASE FROM LAMBDOID PROPHAGE"/>
    <property type="match status" value="1"/>
</dbReference>
<dbReference type="InterPro" id="IPR011109">
    <property type="entry name" value="DNA_bind_recombinase_dom"/>
</dbReference>